<dbReference type="Proteomes" id="UP000481087">
    <property type="component" value="Unassembled WGS sequence"/>
</dbReference>
<feature type="domain" description="N-acetyltransferase" evidence="3">
    <location>
        <begin position="1"/>
        <end position="164"/>
    </location>
</feature>
<dbReference type="Gene3D" id="3.40.630.30">
    <property type="match status" value="1"/>
</dbReference>
<dbReference type="AlphaFoldDB" id="A0A6L8V467"/>
<dbReference type="PROSITE" id="PS51186">
    <property type="entry name" value="GNAT"/>
    <property type="match status" value="1"/>
</dbReference>
<name>A0A6L8V467_9BACL</name>
<evidence type="ECO:0000259" key="3">
    <source>
        <dbReference type="PROSITE" id="PS51186"/>
    </source>
</evidence>
<dbReference type="EMBL" id="WTUZ01000022">
    <property type="protein sequence ID" value="MZQ85208.1"/>
    <property type="molecule type" value="Genomic_DNA"/>
</dbReference>
<sequence>MNIRPIANDLDLKAAHNIEISVYTKESAATWEAFRMRMEVFAPFFLVAESDAHAEQLIIGVANGVRLNHNDLADESIKQGVDYDINGSYFCLLTIAVHPDYQRQGVATNLLQEVIRITKEEGLQGIVLMCEEHLISFYEKNGFRYIAPSASEHGGVQWHEMNLIWQ</sequence>
<accession>A0A6L8V467</accession>
<dbReference type="InterPro" id="IPR000182">
    <property type="entry name" value="GNAT_dom"/>
</dbReference>
<dbReference type="GO" id="GO:0008080">
    <property type="term" value="F:N-acetyltransferase activity"/>
    <property type="evidence" value="ECO:0007669"/>
    <property type="project" value="UniProtKB-ARBA"/>
</dbReference>
<dbReference type="PANTHER" id="PTHR10908:SF0">
    <property type="entry name" value="SEROTONIN N-ACETYLTRANSFERASE"/>
    <property type="match status" value="1"/>
</dbReference>
<reference evidence="4 5" key="1">
    <citation type="submission" date="2019-12" db="EMBL/GenBank/DDBJ databases">
        <title>Paenibacillus sp. nov. sp. isolated from soil.</title>
        <authorList>
            <person name="Kim J."/>
            <person name="Jeong S.E."/>
            <person name="Jung H.S."/>
            <person name="Jeon C.O."/>
        </authorList>
    </citation>
    <scope>NUCLEOTIDE SEQUENCE [LARGE SCALE GENOMIC DNA]</scope>
    <source>
        <strain evidence="4 5">5J-6</strain>
    </source>
</reference>
<evidence type="ECO:0000256" key="1">
    <source>
        <dbReference type="ARBA" id="ARBA00022679"/>
    </source>
</evidence>
<dbReference type="SUPFAM" id="SSF55729">
    <property type="entry name" value="Acyl-CoA N-acyltransferases (Nat)"/>
    <property type="match status" value="1"/>
</dbReference>
<dbReference type="PANTHER" id="PTHR10908">
    <property type="entry name" value="SEROTONIN N-ACETYLTRANSFERASE"/>
    <property type="match status" value="1"/>
</dbReference>
<keyword evidence="2" id="KW-0012">Acyltransferase</keyword>
<keyword evidence="5" id="KW-1185">Reference proteome</keyword>
<dbReference type="Pfam" id="PF00583">
    <property type="entry name" value="Acetyltransf_1"/>
    <property type="match status" value="1"/>
</dbReference>
<evidence type="ECO:0000256" key="2">
    <source>
        <dbReference type="ARBA" id="ARBA00023315"/>
    </source>
</evidence>
<protein>
    <submittedName>
        <fullName evidence="4">GNAT family N-acetyltransferase</fullName>
    </submittedName>
</protein>
<dbReference type="InterPro" id="IPR016181">
    <property type="entry name" value="Acyl_CoA_acyltransferase"/>
</dbReference>
<dbReference type="RefSeq" id="WP_161409308.1">
    <property type="nucleotide sequence ID" value="NZ_WTUZ01000022.1"/>
</dbReference>
<evidence type="ECO:0000313" key="5">
    <source>
        <dbReference type="Proteomes" id="UP000481087"/>
    </source>
</evidence>
<comment type="caution">
    <text evidence="4">The sequence shown here is derived from an EMBL/GenBank/DDBJ whole genome shotgun (WGS) entry which is preliminary data.</text>
</comment>
<dbReference type="CDD" id="cd04301">
    <property type="entry name" value="NAT_SF"/>
    <property type="match status" value="1"/>
</dbReference>
<organism evidence="4 5">
    <name type="scientific">Paenibacillus silvestris</name>
    <dbReference type="NCBI Taxonomy" id="2606219"/>
    <lineage>
        <taxon>Bacteria</taxon>
        <taxon>Bacillati</taxon>
        <taxon>Bacillota</taxon>
        <taxon>Bacilli</taxon>
        <taxon>Bacillales</taxon>
        <taxon>Paenibacillaceae</taxon>
        <taxon>Paenibacillus</taxon>
    </lineage>
</organism>
<dbReference type="InterPro" id="IPR051635">
    <property type="entry name" value="SNAT-like"/>
</dbReference>
<gene>
    <name evidence="4" type="ORF">GQF01_24130</name>
</gene>
<proteinExistence type="predicted"/>
<evidence type="ECO:0000313" key="4">
    <source>
        <dbReference type="EMBL" id="MZQ85208.1"/>
    </source>
</evidence>
<keyword evidence="1 4" id="KW-0808">Transferase</keyword>